<accession>A0ACC0HYE6</accession>
<organism evidence="1 2">
    <name type="scientific">Camellia lanceoleosa</name>
    <dbReference type="NCBI Taxonomy" id="1840588"/>
    <lineage>
        <taxon>Eukaryota</taxon>
        <taxon>Viridiplantae</taxon>
        <taxon>Streptophyta</taxon>
        <taxon>Embryophyta</taxon>
        <taxon>Tracheophyta</taxon>
        <taxon>Spermatophyta</taxon>
        <taxon>Magnoliopsida</taxon>
        <taxon>eudicotyledons</taxon>
        <taxon>Gunneridae</taxon>
        <taxon>Pentapetalae</taxon>
        <taxon>asterids</taxon>
        <taxon>Ericales</taxon>
        <taxon>Theaceae</taxon>
        <taxon>Camellia</taxon>
    </lineage>
</organism>
<name>A0ACC0HYE6_9ERIC</name>
<evidence type="ECO:0000313" key="1">
    <source>
        <dbReference type="EMBL" id="KAI8018344.1"/>
    </source>
</evidence>
<sequence>MSTAAINACCLTSLSQSSLIKNRPNNTTSPRLSAIARLTSSSSSSSSSSSPPSLIRNEPVFAAPQPIITPSWREDMGTESYEEAIAGLKKLLREKSELEPIAATKIDQITAELQTSVESKPSSPLIERMKNGFIHFKREKYE</sequence>
<dbReference type="Proteomes" id="UP001060215">
    <property type="component" value="Chromosome 2"/>
</dbReference>
<comment type="caution">
    <text evidence="1">The sequence shown here is derived from an EMBL/GenBank/DDBJ whole genome shotgun (WGS) entry which is preliminary data.</text>
</comment>
<gene>
    <name evidence="1" type="ORF">LOK49_LG04G03636</name>
</gene>
<reference evidence="1 2" key="1">
    <citation type="journal article" date="2022" name="Plant J.">
        <title>Chromosome-level genome of Camellia lanceoleosa provides a valuable resource for understanding genome evolution and self-incompatibility.</title>
        <authorList>
            <person name="Gong W."/>
            <person name="Xiao S."/>
            <person name="Wang L."/>
            <person name="Liao Z."/>
            <person name="Chang Y."/>
            <person name="Mo W."/>
            <person name="Hu G."/>
            <person name="Li W."/>
            <person name="Zhao G."/>
            <person name="Zhu H."/>
            <person name="Hu X."/>
            <person name="Ji K."/>
            <person name="Xiang X."/>
            <person name="Song Q."/>
            <person name="Yuan D."/>
            <person name="Jin S."/>
            <person name="Zhang L."/>
        </authorList>
    </citation>
    <scope>NUCLEOTIDE SEQUENCE [LARGE SCALE GENOMIC DNA]</scope>
    <source>
        <strain evidence="1">SQ_2022a</strain>
    </source>
</reference>
<dbReference type="EMBL" id="CM045759">
    <property type="protein sequence ID" value="KAI8018344.1"/>
    <property type="molecule type" value="Genomic_DNA"/>
</dbReference>
<proteinExistence type="predicted"/>
<protein>
    <submittedName>
        <fullName evidence="1">Uncharacterized protein</fullName>
    </submittedName>
</protein>
<evidence type="ECO:0000313" key="2">
    <source>
        <dbReference type="Proteomes" id="UP001060215"/>
    </source>
</evidence>
<keyword evidence="2" id="KW-1185">Reference proteome</keyword>